<dbReference type="SUPFAM" id="SSF101874">
    <property type="entry name" value="YceI-like"/>
    <property type="match status" value="1"/>
</dbReference>
<dbReference type="PANTHER" id="PTHR34406">
    <property type="entry name" value="PROTEIN YCEI"/>
    <property type="match status" value="1"/>
</dbReference>
<dbReference type="EMBL" id="AOPY01001416">
    <property type="protein sequence ID" value="EPJ39518.1"/>
    <property type="molecule type" value="Genomic_DNA"/>
</dbReference>
<dbReference type="SMART" id="SM00867">
    <property type="entry name" value="YceI"/>
    <property type="match status" value="1"/>
</dbReference>
<protein>
    <submittedName>
        <fullName evidence="3">Putative UPF0312 protein</fullName>
    </submittedName>
</protein>
<dbReference type="InterPro" id="IPR007372">
    <property type="entry name" value="Lipid/polyisoprenoid-bd_YceI"/>
</dbReference>
<evidence type="ECO:0000256" key="1">
    <source>
        <dbReference type="ARBA" id="ARBA00008812"/>
    </source>
</evidence>
<organism evidence="3 4">
    <name type="scientific">Streptomyces afghaniensis 772</name>
    <dbReference type="NCBI Taxonomy" id="1283301"/>
    <lineage>
        <taxon>Bacteria</taxon>
        <taxon>Bacillati</taxon>
        <taxon>Actinomycetota</taxon>
        <taxon>Actinomycetes</taxon>
        <taxon>Kitasatosporales</taxon>
        <taxon>Streptomycetaceae</taxon>
        <taxon>Streptomyces</taxon>
    </lineage>
</organism>
<comment type="caution">
    <text evidence="3">The sequence shown here is derived from an EMBL/GenBank/DDBJ whole genome shotgun (WGS) entry which is preliminary data.</text>
</comment>
<accession>S4MIZ7</accession>
<keyword evidence="4" id="KW-1185">Reference proteome</keyword>
<dbReference type="PATRIC" id="fig|1283301.3.peg.3423"/>
<dbReference type="PANTHER" id="PTHR34406:SF1">
    <property type="entry name" value="PROTEIN YCEI"/>
    <property type="match status" value="1"/>
</dbReference>
<dbReference type="Gene3D" id="2.40.128.110">
    <property type="entry name" value="Lipid/polyisoprenoid-binding, YceI-like"/>
    <property type="match status" value="1"/>
</dbReference>
<reference evidence="3 4" key="1">
    <citation type="submission" date="2013-02" db="EMBL/GenBank/DDBJ databases">
        <title>Draft Genome Sequence of Streptomyces afghaniensis, Which Produces Compounds of the Julimycin B-Complex.</title>
        <authorList>
            <person name="Gruening B.A."/>
            <person name="Praeg A."/>
            <person name="Erxleben A."/>
            <person name="Guenther S."/>
            <person name="Fiedler H.-P."/>
            <person name="Goodfellow M."/>
            <person name="Mueller M."/>
        </authorList>
    </citation>
    <scope>NUCLEOTIDE SEQUENCE [LARGE SCALE GENOMIC DNA]</scope>
    <source>
        <strain evidence="3 4">772</strain>
    </source>
</reference>
<dbReference type="AlphaFoldDB" id="S4MIZ7"/>
<dbReference type="Pfam" id="PF04264">
    <property type="entry name" value="YceI"/>
    <property type="match status" value="1"/>
</dbReference>
<gene>
    <name evidence="3" type="ORF">STAFG_3450</name>
</gene>
<evidence type="ECO:0000313" key="4">
    <source>
        <dbReference type="Proteomes" id="UP000015001"/>
    </source>
</evidence>
<dbReference type="HOGENOM" id="CLU_071003_3_1_11"/>
<evidence type="ECO:0000259" key="2">
    <source>
        <dbReference type="SMART" id="SM00867"/>
    </source>
</evidence>
<dbReference type="Proteomes" id="UP000015001">
    <property type="component" value="Unassembled WGS sequence"/>
</dbReference>
<feature type="domain" description="Lipid/polyisoprenoid-binding YceI-like" evidence="2">
    <location>
        <begin position="24"/>
        <end position="182"/>
    </location>
</feature>
<sequence length="186" mass="20170">MDEMSSDKTIRVEKTMTVAVETGLWQLDTTASTVGIRHKTMWGLVTVKGTFGAIGGSGEVRPDGSAVGTLTFDVASLDTKNAKRDTHLRSADFFDADHHPEITFVARSAELRDGDQVHIVGQLTVRGVSRPLSLTARLKDGNATGLTLETEFSVDREQFGMGWNQLGMIRGRTTVTAGLRFVRTSG</sequence>
<evidence type="ECO:0000313" key="3">
    <source>
        <dbReference type="EMBL" id="EPJ39518.1"/>
    </source>
</evidence>
<name>S4MIZ7_9ACTN</name>
<dbReference type="InterPro" id="IPR036761">
    <property type="entry name" value="TTHA0802/YceI-like_sf"/>
</dbReference>
<comment type="similarity">
    <text evidence="1">Belongs to the UPF0312 family.</text>
</comment>
<proteinExistence type="inferred from homology"/>